<proteinExistence type="predicted"/>
<accession>A0A2Z7CD03</accession>
<dbReference type="AlphaFoldDB" id="A0A2Z7CD03"/>
<sequence length="109" mass="12107">MLSLLSRRFIPLKGSLHPTQKSYIAPLEKLLSSLFGNLLSPPPKPGFALAAKPDQLGIQSPFPHWHLLGWQPHLSNKNHFRTGHLSRSSSKQIHKLSSALATKSDQLDI</sequence>
<gene>
    <name evidence="1" type="ORF">F511_44663</name>
</gene>
<protein>
    <submittedName>
        <fullName evidence="1">Uncharacterized protein</fullName>
    </submittedName>
</protein>
<dbReference type="Proteomes" id="UP000250235">
    <property type="component" value="Unassembled WGS sequence"/>
</dbReference>
<name>A0A2Z7CD03_9LAMI</name>
<keyword evidence="2" id="KW-1185">Reference proteome</keyword>
<dbReference type="EMBL" id="KQ996850">
    <property type="protein sequence ID" value="KZV44565.1"/>
    <property type="molecule type" value="Genomic_DNA"/>
</dbReference>
<evidence type="ECO:0000313" key="2">
    <source>
        <dbReference type="Proteomes" id="UP000250235"/>
    </source>
</evidence>
<evidence type="ECO:0000313" key="1">
    <source>
        <dbReference type="EMBL" id="KZV44565.1"/>
    </source>
</evidence>
<organism evidence="1 2">
    <name type="scientific">Dorcoceras hygrometricum</name>
    <dbReference type="NCBI Taxonomy" id="472368"/>
    <lineage>
        <taxon>Eukaryota</taxon>
        <taxon>Viridiplantae</taxon>
        <taxon>Streptophyta</taxon>
        <taxon>Embryophyta</taxon>
        <taxon>Tracheophyta</taxon>
        <taxon>Spermatophyta</taxon>
        <taxon>Magnoliopsida</taxon>
        <taxon>eudicotyledons</taxon>
        <taxon>Gunneridae</taxon>
        <taxon>Pentapetalae</taxon>
        <taxon>asterids</taxon>
        <taxon>lamiids</taxon>
        <taxon>Lamiales</taxon>
        <taxon>Gesneriaceae</taxon>
        <taxon>Didymocarpoideae</taxon>
        <taxon>Trichosporeae</taxon>
        <taxon>Loxocarpinae</taxon>
        <taxon>Dorcoceras</taxon>
    </lineage>
</organism>
<reference evidence="1 2" key="1">
    <citation type="journal article" date="2015" name="Proc. Natl. Acad. Sci. U.S.A.">
        <title>The resurrection genome of Boea hygrometrica: A blueprint for survival of dehydration.</title>
        <authorList>
            <person name="Xiao L."/>
            <person name="Yang G."/>
            <person name="Zhang L."/>
            <person name="Yang X."/>
            <person name="Zhao S."/>
            <person name="Ji Z."/>
            <person name="Zhou Q."/>
            <person name="Hu M."/>
            <person name="Wang Y."/>
            <person name="Chen M."/>
            <person name="Xu Y."/>
            <person name="Jin H."/>
            <person name="Xiao X."/>
            <person name="Hu G."/>
            <person name="Bao F."/>
            <person name="Hu Y."/>
            <person name="Wan P."/>
            <person name="Li L."/>
            <person name="Deng X."/>
            <person name="Kuang T."/>
            <person name="Xiang C."/>
            <person name="Zhu J.K."/>
            <person name="Oliver M.J."/>
            <person name="He Y."/>
        </authorList>
    </citation>
    <scope>NUCLEOTIDE SEQUENCE [LARGE SCALE GENOMIC DNA]</scope>
    <source>
        <strain evidence="2">cv. XS01</strain>
    </source>
</reference>